<dbReference type="AlphaFoldDB" id="A0A103YLQ0"/>
<organism evidence="1 2">
    <name type="scientific">Cynara cardunculus var. scolymus</name>
    <name type="common">Globe artichoke</name>
    <name type="synonym">Cynara scolymus</name>
    <dbReference type="NCBI Taxonomy" id="59895"/>
    <lineage>
        <taxon>Eukaryota</taxon>
        <taxon>Viridiplantae</taxon>
        <taxon>Streptophyta</taxon>
        <taxon>Embryophyta</taxon>
        <taxon>Tracheophyta</taxon>
        <taxon>Spermatophyta</taxon>
        <taxon>Magnoliopsida</taxon>
        <taxon>eudicotyledons</taxon>
        <taxon>Gunneridae</taxon>
        <taxon>Pentapetalae</taxon>
        <taxon>asterids</taxon>
        <taxon>campanulids</taxon>
        <taxon>Asterales</taxon>
        <taxon>Asteraceae</taxon>
        <taxon>Carduoideae</taxon>
        <taxon>Cardueae</taxon>
        <taxon>Carduinae</taxon>
        <taxon>Cynara</taxon>
    </lineage>
</organism>
<proteinExistence type="predicted"/>
<reference evidence="1 2" key="1">
    <citation type="journal article" date="2016" name="Sci. Rep.">
        <title>The genome sequence of the outbreeding globe artichoke constructed de novo incorporating a phase-aware low-pass sequencing strategy of F1 progeny.</title>
        <authorList>
            <person name="Scaglione D."/>
            <person name="Reyes-Chin-Wo S."/>
            <person name="Acquadro A."/>
            <person name="Froenicke L."/>
            <person name="Portis E."/>
            <person name="Beitel C."/>
            <person name="Tirone M."/>
            <person name="Mauro R."/>
            <person name="Lo Monaco A."/>
            <person name="Mauromicale G."/>
            <person name="Faccioli P."/>
            <person name="Cattivelli L."/>
            <person name="Rieseberg L."/>
            <person name="Michelmore R."/>
            <person name="Lanteri S."/>
        </authorList>
    </citation>
    <scope>NUCLEOTIDE SEQUENCE [LARGE SCALE GENOMIC DNA]</scope>
    <source>
        <strain evidence="1">2C</strain>
    </source>
</reference>
<keyword evidence="2" id="KW-1185">Reference proteome</keyword>
<dbReference type="Gramene" id="KVI11363">
    <property type="protein sequence ID" value="KVI11363"/>
    <property type="gene ID" value="Ccrd_010228"/>
</dbReference>
<evidence type="ECO:0000313" key="2">
    <source>
        <dbReference type="Proteomes" id="UP000243975"/>
    </source>
</evidence>
<evidence type="ECO:0000313" key="1">
    <source>
        <dbReference type="EMBL" id="KVI11363.1"/>
    </source>
</evidence>
<sequence length="76" mass="9314">MLGFEFALEKQRREQRRLDYHTRTTLPKWLTYSKLERHACEIYTRSVFFEVQTRYTGLSGHVQLRVSIQMRKLKHI</sequence>
<name>A0A103YLQ0_CYNCS</name>
<accession>A0A103YLQ0</accession>
<dbReference type="EMBL" id="LEKV01000280">
    <property type="protein sequence ID" value="KVI11363.1"/>
    <property type="molecule type" value="Genomic_DNA"/>
</dbReference>
<gene>
    <name evidence="1" type="ORF">Ccrd_010228</name>
</gene>
<comment type="caution">
    <text evidence="1">The sequence shown here is derived from an EMBL/GenBank/DDBJ whole genome shotgun (WGS) entry which is preliminary data.</text>
</comment>
<dbReference type="Proteomes" id="UP000243975">
    <property type="component" value="Unassembled WGS sequence"/>
</dbReference>
<protein>
    <submittedName>
        <fullName evidence="1">Uncharacterized protein</fullName>
    </submittedName>
</protein>